<name>A0ABW5M3B6_9BACT</name>
<comment type="caution">
    <text evidence="2">The sequence shown here is derived from an EMBL/GenBank/DDBJ whole genome shotgun (WGS) entry which is preliminary data.</text>
</comment>
<accession>A0ABW5M3B6</accession>
<proteinExistence type="predicted"/>
<reference evidence="3" key="1">
    <citation type="journal article" date="2019" name="Int. J. Syst. Evol. Microbiol.">
        <title>The Global Catalogue of Microorganisms (GCM) 10K type strain sequencing project: providing services to taxonomists for standard genome sequencing and annotation.</title>
        <authorList>
            <consortium name="The Broad Institute Genomics Platform"/>
            <consortium name="The Broad Institute Genome Sequencing Center for Infectious Disease"/>
            <person name="Wu L."/>
            <person name="Ma J."/>
        </authorList>
    </citation>
    <scope>NUCLEOTIDE SEQUENCE [LARGE SCALE GENOMIC DNA]</scope>
    <source>
        <strain evidence="3">KCTC 42805</strain>
    </source>
</reference>
<organism evidence="2 3">
    <name type="scientific">Spirosoma soli</name>
    <dbReference type="NCBI Taxonomy" id="1770529"/>
    <lineage>
        <taxon>Bacteria</taxon>
        <taxon>Pseudomonadati</taxon>
        <taxon>Bacteroidota</taxon>
        <taxon>Cytophagia</taxon>
        <taxon>Cytophagales</taxon>
        <taxon>Cytophagaceae</taxon>
        <taxon>Spirosoma</taxon>
    </lineage>
</organism>
<evidence type="ECO:0000313" key="2">
    <source>
        <dbReference type="EMBL" id="MFD2571448.1"/>
    </source>
</evidence>
<dbReference type="RefSeq" id="WP_381523010.1">
    <property type="nucleotide sequence ID" value="NZ_JBHULN010000006.1"/>
</dbReference>
<feature type="region of interest" description="Disordered" evidence="1">
    <location>
        <begin position="92"/>
        <end position="125"/>
    </location>
</feature>
<evidence type="ECO:0000256" key="1">
    <source>
        <dbReference type="SAM" id="MobiDB-lite"/>
    </source>
</evidence>
<sequence>MSAFTENAGRFLSKRETKSLKEAYRDRKLAAGLKEDDYVRSEFFGMNQIQHLLSQPGCVGLRIHHAKRWEDEDGNPTESGVGQLKPRVLLTGVDKMGNDMPIRSSQAGLKDMPDDGDGETLGEGHICPRHCA</sequence>
<protein>
    <submittedName>
        <fullName evidence="2">Uncharacterized protein</fullName>
    </submittedName>
</protein>
<gene>
    <name evidence="2" type="ORF">ACFSUS_12435</name>
</gene>
<dbReference type="Proteomes" id="UP001597469">
    <property type="component" value="Unassembled WGS sequence"/>
</dbReference>
<keyword evidence="3" id="KW-1185">Reference proteome</keyword>
<dbReference type="EMBL" id="JBHULN010000006">
    <property type="protein sequence ID" value="MFD2571448.1"/>
    <property type="molecule type" value="Genomic_DNA"/>
</dbReference>
<evidence type="ECO:0000313" key="3">
    <source>
        <dbReference type="Proteomes" id="UP001597469"/>
    </source>
</evidence>